<reference evidence="3 4" key="1">
    <citation type="submission" date="2019-09" db="EMBL/GenBank/DDBJ databases">
        <title>Bird 10,000 Genomes (B10K) Project - Family phase.</title>
        <authorList>
            <person name="Zhang G."/>
        </authorList>
    </citation>
    <scope>NUCLEOTIDE SEQUENCE [LARGE SCALE GENOMIC DNA]</scope>
    <source>
        <strain evidence="3">B10K-DU-001-53</strain>
        <tissue evidence="3">Muscle</tissue>
    </source>
</reference>
<proteinExistence type="predicted"/>
<gene>
    <name evidence="3" type="primary">Csf2rb</name>
    <name evidence="3" type="ORF">ODOGUJ_R15075</name>
</gene>
<name>A0A7K9YTJ4_9GALL</name>
<accession>A0A7K9YTJ4</accession>
<sequence length="124" mass="14664">MKGFFIFLLNLSLVFSDQGDVPMKSLRCHNDYNSLVTCTWKEHSEAHALLGLTLYQRDDIENEKMHCKKKLKEDFHDAADPYNHWICWKTVNYFGIGVYDYYSFKPKQIPEAQLKVHLFQNGKK</sequence>
<dbReference type="Gene3D" id="2.60.40.10">
    <property type="entry name" value="Immunoglobulins"/>
    <property type="match status" value="1"/>
</dbReference>
<dbReference type="SUPFAM" id="SSF49265">
    <property type="entry name" value="Fibronectin type III"/>
    <property type="match status" value="1"/>
</dbReference>
<protein>
    <submittedName>
        <fullName evidence="3">IL3RB protein</fullName>
    </submittedName>
</protein>
<keyword evidence="4" id="KW-1185">Reference proteome</keyword>
<keyword evidence="1" id="KW-0732">Signal</keyword>
<evidence type="ECO:0000313" key="4">
    <source>
        <dbReference type="Proteomes" id="UP000522663"/>
    </source>
</evidence>
<dbReference type="InterPro" id="IPR036116">
    <property type="entry name" value="FN3_sf"/>
</dbReference>
<organism evidence="3 4">
    <name type="scientific">Odontophorus gujanensis</name>
    <name type="common">marbled wood quail</name>
    <dbReference type="NCBI Taxonomy" id="886794"/>
    <lineage>
        <taxon>Eukaryota</taxon>
        <taxon>Metazoa</taxon>
        <taxon>Chordata</taxon>
        <taxon>Craniata</taxon>
        <taxon>Vertebrata</taxon>
        <taxon>Euteleostomi</taxon>
        <taxon>Archelosauria</taxon>
        <taxon>Archosauria</taxon>
        <taxon>Dinosauria</taxon>
        <taxon>Saurischia</taxon>
        <taxon>Theropoda</taxon>
        <taxon>Coelurosauria</taxon>
        <taxon>Aves</taxon>
        <taxon>Neognathae</taxon>
        <taxon>Galloanserae</taxon>
        <taxon>Galliformes</taxon>
        <taxon>Odontophoridae</taxon>
        <taxon>Odontophorus</taxon>
    </lineage>
</organism>
<feature type="non-terminal residue" evidence="3">
    <location>
        <position position="1"/>
    </location>
</feature>
<dbReference type="InterPro" id="IPR013783">
    <property type="entry name" value="Ig-like_fold"/>
</dbReference>
<feature type="chain" id="PRO_5029535848" evidence="1">
    <location>
        <begin position="17"/>
        <end position="124"/>
    </location>
</feature>
<dbReference type="OrthoDB" id="8906725at2759"/>
<evidence type="ECO:0000256" key="1">
    <source>
        <dbReference type="SAM" id="SignalP"/>
    </source>
</evidence>
<feature type="signal peptide" evidence="1">
    <location>
        <begin position="1"/>
        <end position="16"/>
    </location>
</feature>
<dbReference type="InterPro" id="IPR048668">
    <property type="entry name" value="IL3RB_N"/>
</dbReference>
<comment type="caution">
    <text evidence="3">The sequence shown here is derived from an EMBL/GenBank/DDBJ whole genome shotgun (WGS) entry which is preliminary data.</text>
</comment>
<feature type="non-terminal residue" evidence="3">
    <location>
        <position position="124"/>
    </location>
</feature>
<dbReference type="EMBL" id="VXAB01010122">
    <property type="protein sequence ID" value="NXJ12697.1"/>
    <property type="molecule type" value="Genomic_DNA"/>
</dbReference>
<dbReference type="Proteomes" id="UP000522663">
    <property type="component" value="Unassembled WGS sequence"/>
</dbReference>
<evidence type="ECO:0000313" key="3">
    <source>
        <dbReference type="EMBL" id="NXJ12697.1"/>
    </source>
</evidence>
<dbReference type="Pfam" id="PF21460">
    <property type="entry name" value="IL3Rb_N"/>
    <property type="match status" value="1"/>
</dbReference>
<evidence type="ECO:0000259" key="2">
    <source>
        <dbReference type="Pfam" id="PF21460"/>
    </source>
</evidence>
<feature type="domain" description="Cytokine receptor common subunit beta N-terminal" evidence="2">
    <location>
        <begin position="21"/>
        <end position="106"/>
    </location>
</feature>
<dbReference type="AlphaFoldDB" id="A0A7K9YTJ4"/>